<dbReference type="Proteomes" id="UP000269097">
    <property type="component" value="Chromosome"/>
</dbReference>
<dbReference type="AlphaFoldDB" id="A0A3G3JTT4"/>
<dbReference type="InterPro" id="IPR024442">
    <property type="entry name" value="Transposase_Zn_ribbon"/>
</dbReference>
<gene>
    <name evidence="2" type="ORF">EAV92_03030</name>
</gene>
<proteinExistence type="predicted"/>
<evidence type="ECO:0000313" key="2">
    <source>
        <dbReference type="EMBL" id="AYQ71638.1"/>
    </source>
</evidence>
<dbReference type="EMBL" id="CP033433">
    <property type="protein sequence ID" value="AYQ71638.1"/>
    <property type="molecule type" value="Genomic_DNA"/>
</dbReference>
<dbReference type="Pfam" id="PF12760">
    <property type="entry name" value="Zn_ribbon_IS1595"/>
    <property type="match status" value="1"/>
</dbReference>
<sequence>MMEKMFDCEETCVKLLYRAKWPDGYICPRCGHGQCFTIQIRRLPLFECRSCGHQASLTAGTVMEGSRLPLRYWFLAIYHHAHSEAISASRLSQILQVTYKTAWLMGHKIRHAMSQSGGHQLLTGLVRITPAIYGRAYNSTACRHPQEHPLLIGAALNGHGEPHSIKIAQIEGDDINGRSPCYSGVWKFQQRHVSPRAIEVISDNRRPIHDRSKQLMQIGRRASKWLNDTFKGIGPKHLQPYLDQFCFLWNHEKNPLTTFNHSLTCCVTFPRITYKALTSRPDRKPAALDYYRVRKMKRKFAS</sequence>
<evidence type="ECO:0000313" key="3">
    <source>
        <dbReference type="Proteomes" id="UP000269097"/>
    </source>
</evidence>
<dbReference type="KEGG" id="coh:EAV92_03030"/>
<keyword evidence="3" id="KW-1185">Reference proteome</keyword>
<accession>A0A3G3JTT4</accession>
<feature type="domain" description="Transposase zinc-ribbon" evidence="1">
    <location>
        <begin position="9"/>
        <end position="54"/>
    </location>
</feature>
<name>A0A3G3JTT4_9BACL</name>
<reference evidence="2 3" key="1">
    <citation type="submission" date="2018-10" db="EMBL/GenBank/DDBJ databases">
        <title>Genome Sequence of Cohnella sp.</title>
        <authorList>
            <person name="Srinivasan S."/>
            <person name="Kim M.K."/>
        </authorList>
    </citation>
    <scope>NUCLEOTIDE SEQUENCE [LARGE SCALE GENOMIC DNA]</scope>
    <source>
        <strain evidence="2 3">18JY8-7</strain>
    </source>
</reference>
<evidence type="ECO:0000259" key="1">
    <source>
        <dbReference type="Pfam" id="PF12760"/>
    </source>
</evidence>
<protein>
    <submittedName>
        <fullName evidence="2">Transposase</fullName>
    </submittedName>
</protein>
<organism evidence="2 3">
    <name type="scientific">Cohnella candidum</name>
    <dbReference type="NCBI Taxonomy" id="2674991"/>
    <lineage>
        <taxon>Bacteria</taxon>
        <taxon>Bacillati</taxon>
        <taxon>Bacillota</taxon>
        <taxon>Bacilli</taxon>
        <taxon>Bacillales</taxon>
        <taxon>Paenibacillaceae</taxon>
        <taxon>Cohnella</taxon>
    </lineage>
</organism>